<sequence>MNVLKKTVAMIAAPGFVALALTLAPAASANPGNCAGGGGWPGFGMRCTSLPYADGSYDQCDRVNVLGFGGTNCYRVYPPR</sequence>
<keyword evidence="3" id="KW-1185">Reference proteome</keyword>
<evidence type="ECO:0000313" key="3">
    <source>
        <dbReference type="Proteomes" id="UP001190336"/>
    </source>
</evidence>
<dbReference type="EMBL" id="OY726394">
    <property type="protein sequence ID" value="CAJ1501224.1"/>
    <property type="molecule type" value="Genomic_DNA"/>
</dbReference>
<evidence type="ECO:0000313" key="2">
    <source>
        <dbReference type="EMBL" id="CAJ1501224.1"/>
    </source>
</evidence>
<accession>A0ABN9N6E1</accession>
<dbReference type="RefSeq" id="WP_373692358.1">
    <property type="nucleotide sequence ID" value="NZ_OY726394.1"/>
</dbReference>
<evidence type="ECO:0000256" key="1">
    <source>
        <dbReference type="SAM" id="SignalP"/>
    </source>
</evidence>
<keyword evidence="1" id="KW-0732">Signal</keyword>
<protein>
    <recommendedName>
        <fullName evidence="4">DUF3551 domain-containing protein</fullName>
    </recommendedName>
</protein>
<feature type="signal peptide" evidence="1">
    <location>
        <begin position="1"/>
        <end position="29"/>
    </location>
</feature>
<gene>
    <name evidence="2" type="ORF">MU0083_002630</name>
</gene>
<evidence type="ECO:0008006" key="4">
    <source>
        <dbReference type="Google" id="ProtNLM"/>
    </source>
</evidence>
<organism evidence="2 3">
    <name type="scientific">[Mycobacterium] kokjensenii</name>
    <dbReference type="NCBI Taxonomy" id="3064287"/>
    <lineage>
        <taxon>Bacteria</taxon>
        <taxon>Bacillati</taxon>
        <taxon>Actinomycetota</taxon>
        <taxon>Actinomycetes</taxon>
        <taxon>Mycobacteriales</taxon>
        <taxon>Mycobacteriaceae</taxon>
        <taxon>Mycolicibacter</taxon>
    </lineage>
</organism>
<reference evidence="2 3" key="1">
    <citation type="submission" date="2023-08" db="EMBL/GenBank/DDBJ databases">
        <authorList>
            <person name="Folkvardsen B D."/>
            <person name="Norman A."/>
        </authorList>
    </citation>
    <scope>NUCLEOTIDE SEQUENCE [LARGE SCALE GENOMIC DNA]</scope>
    <source>
        <strain evidence="2 3">Mu0083</strain>
    </source>
</reference>
<name>A0ABN9N6E1_9MYCO</name>
<proteinExistence type="predicted"/>
<feature type="chain" id="PRO_5046216908" description="DUF3551 domain-containing protein" evidence="1">
    <location>
        <begin position="30"/>
        <end position="80"/>
    </location>
</feature>
<dbReference type="Proteomes" id="UP001190336">
    <property type="component" value="Chromosome"/>
</dbReference>